<dbReference type="InterPro" id="IPR036028">
    <property type="entry name" value="SH3-like_dom_sf"/>
</dbReference>
<dbReference type="PANTHER" id="PTHR15706:SF2">
    <property type="entry name" value="SH3 AND PX DOMAIN-CONTAINING PROTEIN 2A"/>
    <property type="match status" value="1"/>
</dbReference>
<dbReference type="Pfam" id="PF00018">
    <property type="entry name" value="SH3_1"/>
    <property type="match status" value="2"/>
</dbReference>
<protein>
    <recommendedName>
        <fullName evidence="5">SH3 domain-containing protein</fullName>
    </recommendedName>
</protein>
<feature type="region of interest" description="Disordered" evidence="4">
    <location>
        <begin position="925"/>
        <end position="957"/>
    </location>
</feature>
<dbReference type="CDD" id="cd11856">
    <property type="entry name" value="SH3_p47phox_like"/>
    <property type="match status" value="2"/>
</dbReference>
<dbReference type="SUPFAM" id="SSF50044">
    <property type="entry name" value="SH3-domain"/>
    <property type="match status" value="3"/>
</dbReference>
<keyword evidence="2" id="KW-0677">Repeat</keyword>
<feature type="compositionally biased region" description="Basic and acidic residues" evidence="4">
    <location>
        <begin position="207"/>
        <end position="227"/>
    </location>
</feature>
<keyword evidence="1 3" id="KW-0728">SH3 domain</keyword>
<evidence type="ECO:0000313" key="6">
    <source>
        <dbReference type="EMBL" id="CAH3142056.1"/>
    </source>
</evidence>
<evidence type="ECO:0000313" key="7">
    <source>
        <dbReference type="Proteomes" id="UP001159405"/>
    </source>
</evidence>
<sequence length="1042" mass="118841">MTVTLERIIAISAQIHKLIRTSYFTENASALSRILFKDSELKKMLRMDNFIKEVLALPSLVRESEVVLKFFSALDGQRGTIIRSPEEEKLINVIKVAEILSGRDPLRNIPEKGPIAKQKPRHTNRFNGLAEDLPVFSEEARDHLYRKMNRQNKLYSGDDILMITSKSRAISLHYEIWDKNAESVRPDLKMRSFSAGGVFDHLLSEREQLKKRKPDDKSSKQSSKADKSLSNQSGSSAIDSEYSELEETRLSLEEKCSPQFGARNSYGRDSPGRKKHVVLRSFFAEESGEVSLEEGEEVDVLQKESSGWWYVKNDFCEGWAPGTFLAPGRSRSISPEILDQQQIWENQDEHRQISKSLDSWPKQKRDDLKRLVPQGKEKVIFSNLFIFVFSIVSKRKSRTQILEGHPMFKNWDSGKIENMFEILWPCCSEMWVSLKKEFPTAFGKEISALKGNENPKLLALKMRKFSENCQFCFKDAACKKQSLMNQFCHASEKELINAPDNISKGQVVMDFCRSRASDVHPHEQSANMDGKTTENDGENEMWAPVMFEQYVVTADYQKKNKNDISLTAGDIIDVIEKNDYGWWLVDREGELGWAPANHLKPTVNGSEMTASEVFVPGKGELNCVNNEEQRGVHLSVEKWLFTRLFYDRLFSHTIFYIHKLSHTPRILSLRFYTYYTARATFHPIKSKTKANSDFFAHVMIRSFWFYLMTITLAHTHLSGCFESLYQMKMIEAVFLLNTDDCFLLVDSHEHDDTQGIPRTPATTQSMVQRTVCKIPKLNPMELEGTPGGEEGGRKTTSQSVSEAAIANRKVLPHSTHVSLSRSSPQTLSCEFSQRELDNPFQSRRLSMLSGGYDNSLNTSLSSHVSSDVFTEEHCTNGMKKYASLPLLDSIEGGLGMSRPTLAMPLSNPATSLERHKSEMELTLNGVHSKSKHSSSGRSNPIPSQTKISSNRTSPQVCSCQKRRDSGFESLFKTSPRVSRSEIENDFHYKNQEKSIANPRFYRAMYSYNSQDDGEVAFRKGDEVEVIQRSENGWWLVRTSEEL</sequence>
<dbReference type="InterPro" id="IPR051228">
    <property type="entry name" value="NADPH_Oxidase/PX-Domain"/>
</dbReference>
<gene>
    <name evidence="6" type="ORF">PLOB_00042134</name>
</gene>
<name>A0ABN8PHG2_9CNID</name>
<organism evidence="6 7">
    <name type="scientific">Porites lobata</name>
    <dbReference type="NCBI Taxonomy" id="104759"/>
    <lineage>
        <taxon>Eukaryota</taxon>
        <taxon>Metazoa</taxon>
        <taxon>Cnidaria</taxon>
        <taxon>Anthozoa</taxon>
        <taxon>Hexacorallia</taxon>
        <taxon>Scleractinia</taxon>
        <taxon>Fungiina</taxon>
        <taxon>Poritidae</taxon>
        <taxon>Porites</taxon>
    </lineage>
</organism>
<feature type="domain" description="SH3" evidence="5">
    <location>
        <begin position="545"/>
        <end position="604"/>
    </location>
</feature>
<dbReference type="PROSITE" id="PS50002">
    <property type="entry name" value="SH3"/>
    <property type="match status" value="3"/>
</dbReference>
<evidence type="ECO:0000256" key="1">
    <source>
        <dbReference type="ARBA" id="ARBA00022443"/>
    </source>
</evidence>
<evidence type="ECO:0000256" key="4">
    <source>
        <dbReference type="SAM" id="MobiDB-lite"/>
    </source>
</evidence>
<reference evidence="6 7" key="1">
    <citation type="submission" date="2022-05" db="EMBL/GenBank/DDBJ databases">
        <authorList>
            <consortium name="Genoscope - CEA"/>
            <person name="William W."/>
        </authorList>
    </citation>
    <scope>NUCLEOTIDE SEQUENCE [LARGE SCALE GENOMIC DNA]</scope>
</reference>
<evidence type="ECO:0000259" key="5">
    <source>
        <dbReference type="PROSITE" id="PS50002"/>
    </source>
</evidence>
<evidence type="ECO:0000256" key="2">
    <source>
        <dbReference type="ARBA" id="ARBA00022737"/>
    </source>
</evidence>
<feature type="domain" description="SH3" evidence="5">
    <location>
        <begin position="271"/>
        <end position="330"/>
    </location>
</feature>
<feature type="region of interest" description="Disordered" evidence="4">
    <location>
        <begin position="778"/>
        <end position="798"/>
    </location>
</feature>
<comment type="caution">
    <text evidence="6">The sequence shown here is derived from an EMBL/GenBank/DDBJ whole genome shotgun (WGS) entry which is preliminary data.</text>
</comment>
<feature type="region of interest" description="Disordered" evidence="4">
    <location>
        <begin position="207"/>
        <end position="241"/>
    </location>
</feature>
<proteinExistence type="predicted"/>
<dbReference type="EMBL" id="CALNXK010000068">
    <property type="protein sequence ID" value="CAH3142056.1"/>
    <property type="molecule type" value="Genomic_DNA"/>
</dbReference>
<dbReference type="Proteomes" id="UP001159405">
    <property type="component" value="Unassembled WGS sequence"/>
</dbReference>
<evidence type="ECO:0000256" key="3">
    <source>
        <dbReference type="PROSITE-ProRule" id="PRU00192"/>
    </source>
</evidence>
<feature type="compositionally biased region" description="Polar residues" evidence="4">
    <location>
        <begin position="936"/>
        <end position="957"/>
    </location>
</feature>
<dbReference type="Pfam" id="PF07653">
    <property type="entry name" value="SH3_2"/>
    <property type="match status" value="1"/>
</dbReference>
<keyword evidence="7" id="KW-1185">Reference proteome</keyword>
<feature type="domain" description="SH3" evidence="5">
    <location>
        <begin position="996"/>
        <end position="1042"/>
    </location>
</feature>
<dbReference type="SMART" id="SM00326">
    <property type="entry name" value="SH3"/>
    <property type="match status" value="3"/>
</dbReference>
<dbReference type="InterPro" id="IPR001452">
    <property type="entry name" value="SH3_domain"/>
</dbReference>
<dbReference type="PANTHER" id="PTHR15706">
    <property type="entry name" value="SH3 MULTIPLE DOMAIN"/>
    <property type="match status" value="1"/>
</dbReference>
<dbReference type="Gene3D" id="2.30.30.40">
    <property type="entry name" value="SH3 Domains"/>
    <property type="match status" value="3"/>
</dbReference>
<accession>A0ABN8PHG2</accession>